<feature type="domain" description="BD-FAE-like" evidence="2">
    <location>
        <begin position="46"/>
        <end position="245"/>
    </location>
</feature>
<dbReference type="GO" id="GO:0016787">
    <property type="term" value="F:hydrolase activity"/>
    <property type="evidence" value="ECO:0007669"/>
    <property type="project" value="UniProtKB-KW"/>
</dbReference>
<dbReference type="SUPFAM" id="SSF53474">
    <property type="entry name" value="alpha/beta-Hydrolases"/>
    <property type="match status" value="1"/>
</dbReference>
<dbReference type="RefSeq" id="WP_146791469.1">
    <property type="nucleotide sequence ID" value="NZ_BAABIO010000003.1"/>
</dbReference>
<organism evidence="3 4">
    <name type="scientific">Flavisolibacter ginsenosidimutans</name>
    <dbReference type="NCBI Taxonomy" id="661481"/>
    <lineage>
        <taxon>Bacteria</taxon>
        <taxon>Pseudomonadati</taxon>
        <taxon>Bacteroidota</taxon>
        <taxon>Chitinophagia</taxon>
        <taxon>Chitinophagales</taxon>
        <taxon>Chitinophagaceae</taxon>
        <taxon>Flavisolibacter</taxon>
    </lineage>
</organism>
<protein>
    <submittedName>
        <fullName evidence="3">Alpha/beta hydrolase</fullName>
    </submittedName>
</protein>
<evidence type="ECO:0000313" key="3">
    <source>
        <dbReference type="EMBL" id="QEC58279.1"/>
    </source>
</evidence>
<reference evidence="3 4" key="1">
    <citation type="journal article" date="2015" name="Int. J. Syst. Evol. Microbiol.">
        <title>Flavisolibacter ginsenosidimutans sp. nov., with ginsenoside-converting activity isolated from soil used for cultivating ginseng.</title>
        <authorList>
            <person name="Zhao Y."/>
            <person name="Liu Q."/>
            <person name="Kang M.S."/>
            <person name="Jin F."/>
            <person name="Yu H."/>
            <person name="Im W.T."/>
        </authorList>
    </citation>
    <scope>NUCLEOTIDE SEQUENCE [LARGE SCALE GENOMIC DNA]</scope>
    <source>
        <strain evidence="3 4">Gsoil 636</strain>
    </source>
</reference>
<proteinExistence type="predicted"/>
<keyword evidence="1 3" id="KW-0378">Hydrolase</keyword>
<evidence type="ECO:0000259" key="2">
    <source>
        <dbReference type="Pfam" id="PF20434"/>
    </source>
</evidence>
<dbReference type="KEGG" id="fgg:FSB75_21000"/>
<gene>
    <name evidence="3" type="ORF">FSB75_21000</name>
</gene>
<accession>A0A5B8UPV9</accession>
<keyword evidence="4" id="KW-1185">Reference proteome</keyword>
<name>A0A5B8UPV9_9BACT</name>
<dbReference type="Gene3D" id="3.40.50.1820">
    <property type="entry name" value="alpha/beta hydrolase"/>
    <property type="match status" value="1"/>
</dbReference>
<dbReference type="InterPro" id="IPR050300">
    <property type="entry name" value="GDXG_lipolytic_enzyme"/>
</dbReference>
<dbReference type="PANTHER" id="PTHR48081:SF13">
    <property type="entry name" value="ALPHA_BETA HYDROLASE"/>
    <property type="match status" value="1"/>
</dbReference>
<evidence type="ECO:0000313" key="4">
    <source>
        <dbReference type="Proteomes" id="UP000321204"/>
    </source>
</evidence>
<dbReference type="AlphaFoldDB" id="A0A5B8UPV9"/>
<dbReference type="Pfam" id="PF20434">
    <property type="entry name" value="BD-FAE"/>
    <property type="match status" value="1"/>
</dbReference>
<dbReference type="InterPro" id="IPR049492">
    <property type="entry name" value="BD-FAE-like_dom"/>
</dbReference>
<dbReference type="EMBL" id="CP042433">
    <property type="protein sequence ID" value="QEC58279.1"/>
    <property type="molecule type" value="Genomic_DNA"/>
</dbReference>
<evidence type="ECO:0000256" key="1">
    <source>
        <dbReference type="ARBA" id="ARBA00022801"/>
    </source>
</evidence>
<dbReference type="PANTHER" id="PTHR48081">
    <property type="entry name" value="AB HYDROLASE SUPERFAMILY PROTEIN C4A8.06C"/>
    <property type="match status" value="1"/>
</dbReference>
<dbReference type="PROSITE" id="PS51257">
    <property type="entry name" value="PROKAR_LIPOPROTEIN"/>
    <property type="match status" value="1"/>
</dbReference>
<sequence>MKKLFPLFFLFVFVACQKGTDNTADQPLSEQTFNNVSYGSDTAQRMDVYLPAGRTTTTTKAIIMIHGGAWISGDKVDMNQFIPVIKSRLSEYAIFNLNYRLAALPSTNTFPSQENDVKAAVNFILGKAGEYKFNTDKTVILGASSGGHLALLQAYKNNTPKFKAVVDFFGPTDMVGMYNAYPSGSINQLGIQLLMNGTPATNASLYQSSSPINFVSASSQPTLILHGTADPIVPIAQSTTLKTKLEAAGVYVKMITYTGAGHGDWDQATFNDAYNQVISFLMDKNP</sequence>
<dbReference type="InterPro" id="IPR029058">
    <property type="entry name" value="AB_hydrolase_fold"/>
</dbReference>
<dbReference type="OrthoDB" id="9777975at2"/>
<dbReference type="Proteomes" id="UP000321204">
    <property type="component" value="Chromosome"/>
</dbReference>